<evidence type="ECO:0000259" key="4">
    <source>
        <dbReference type="Pfam" id="PF25975"/>
    </source>
</evidence>
<dbReference type="Pfam" id="PF25973">
    <property type="entry name" value="BSH_CzcB"/>
    <property type="match status" value="1"/>
</dbReference>
<feature type="domain" description="CzcB-like barrel-sandwich hybrid" evidence="3">
    <location>
        <begin position="65"/>
        <end position="191"/>
    </location>
</feature>
<sequence length="349" mass="38273">MKKWIAFICVFALLGALMWYRGEQKRELENLTVEVEKLPVEVISLKDEVFYDVVNFTATIEPEYTSAVVSKVSGRTVMEVKVDEGDPVKKGQILAILDTSIVDQQLADATSKFEKAKADYERYKALYGDEVISKQQFEQARTLYVQAKTALEQLRILKGYHFLRSPVDGVVALRAVDPGDTVSSSTVAFVINQQDVVKVVGPVPESQYPMVEVGQEGLVSVDAFGGEVFKARVTRVSPTLDPVTRTGTVELKLPSGGKLKPGMYARVSLSLGQRKVKVLPREAVRTLAGTGERICFVVSGDTAVTRIIKTGEEQGKWVEVTGGLDPEDLVIATNSSKIADGVKIEVTNR</sequence>
<dbReference type="STRING" id="580340.Tlie_0436"/>
<dbReference type="Gene3D" id="2.40.30.170">
    <property type="match status" value="1"/>
</dbReference>
<dbReference type="InterPro" id="IPR058792">
    <property type="entry name" value="Beta-barrel_RND_2"/>
</dbReference>
<dbReference type="HOGENOM" id="CLU_018816_1_3_0"/>
<evidence type="ECO:0000259" key="2">
    <source>
        <dbReference type="Pfam" id="PF25954"/>
    </source>
</evidence>
<organism evidence="5 6">
    <name type="scientific">Thermovirga lienii (strain ATCC BAA-1197 / DSM 17291 / Cas60314)</name>
    <dbReference type="NCBI Taxonomy" id="580340"/>
    <lineage>
        <taxon>Bacteria</taxon>
        <taxon>Thermotogati</taxon>
        <taxon>Synergistota</taxon>
        <taxon>Synergistia</taxon>
        <taxon>Synergistales</taxon>
        <taxon>Thermovirgaceae</taxon>
        <taxon>Thermovirga</taxon>
    </lineage>
</organism>
<proteinExistence type="inferred from homology"/>
<dbReference type="Pfam" id="PF25954">
    <property type="entry name" value="Beta-barrel_RND_2"/>
    <property type="match status" value="1"/>
</dbReference>
<dbReference type="Gene3D" id="2.40.420.20">
    <property type="match status" value="1"/>
</dbReference>
<name>G7V7K9_THELD</name>
<dbReference type="InterPro" id="IPR058647">
    <property type="entry name" value="BSH_CzcB-like"/>
</dbReference>
<evidence type="ECO:0000256" key="1">
    <source>
        <dbReference type="ARBA" id="ARBA00009477"/>
    </source>
</evidence>
<reference evidence="5 6" key="2">
    <citation type="journal article" date="2012" name="Stand. Genomic Sci.">
        <title>Genome sequence of the moderately thermophilic, amino-acid-degrading and sulfur-reducing bacterium Thermovirga lienii type strain (Cas60314(T)).</title>
        <authorList>
            <person name="Goker M."/>
            <person name="Saunders E."/>
            <person name="Lapidus A."/>
            <person name="Nolan M."/>
            <person name="Lucas S."/>
            <person name="Hammon N."/>
            <person name="Deshpande S."/>
            <person name="Cheng J.F."/>
            <person name="Han C."/>
            <person name="Tapia R."/>
            <person name="Goodwin L.A."/>
            <person name="Pitluck S."/>
            <person name="Liolios K."/>
            <person name="Mavromatis K."/>
            <person name="Pagani I."/>
            <person name="Ivanova N."/>
            <person name="Mikhailova N."/>
            <person name="Pati A."/>
            <person name="Chen A."/>
            <person name="Palaniappan K."/>
            <person name="Land M."/>
            <person name="Chang Y.J."/>
            <person name="Jeffries C.D."/>
            <person name="Brambilla E.M."/>
            <person name="Rohde M."/>
            <person name="Spring S."/>
            <person name="Detter J.C."/>
            <person name="Woyke T."/>
            <person name="Bristow J."/>
            <person name="Eisen J.A."/>
            <person name="Markowitz V."/>
            <person name="Hugenholtz P."/>
            <person name="Kyrpides N.C."/>
            <person name="Klenk H.P."/>
        </authorList>
    </citation>
    <scope>NUCLEOTIDE SEQUENCE [LARGE SCALE GENOMIC DNA]</scope>
    <source>
        <strain evidence="6">ATCC BAA-1197 / DSM 17291 / Cas60314</strain>
    </source>
</reference>
<dbReference type="InterPro" id="IPR006143">
    <property type="entry name" value="RND_pump_MFP"/>
</dbReference>
<evidence type="ECO:0000313" key="5">
    <source>
        <dbReference type="EMBL" id="AER66171.1"/>
    </source>
</evidence>
<feature type="domain" description="CusB-like beta-barrel" evidence="2">
    <location>
        <begin position="202"/>
        <end position="270"/>
    </location>
</feature>
<dbReference type="EMBL" id="CP003096">
    <property type="protein sequence ID" value="AER66171.1"/>
    <property type="molecule type" value="Genomic_DNA"/>
</dbReference>
<comment type="similarity">
    <text evidence="1">Belongs to the membrane fusion protein (MFP) (TC 8.A.1) family.</text>
</comment>
<dbReference type="SUPFAM" id="SSF111369">
    <property type="entry name" value="HlyD-like secretion proteins"/>
    <property type="match status" value="1"/>
</dbReference>
<dbReference type="AlphaFoldDB" id="G7V7K9"/>
<dbReference type="KEGG" id="tli:Tlie_0436"/>
<dbReference type="Gene3D" id="2.40.50.100">
    <property type="match status" value="1"/>
</dbReference>
<evidence type="ECO:0000259" key="3">
    <source>
        <dbReference type="Pfam" id="PF25973"/>
    </source>
</evidence>
<dbReference type="InterPro" id="IPR058649">
    <property type="entry name" value="CzcB_C"/>
</dbReference>
<dbReference type="FunFam" id="2.40.30.170:FF:000010">
    <property type="entry name" value="Efflux RND transporter periplasmic adaptor subunit"/>
    <property type="match status" value="1"/>
</dbReference>
<dbReference type="Pfam" id="PF25975">
    <property type="entry name" value="CzcB_C"/>
    <property type="match status" value="1"/>
</dbReference>
<evidence type="ECO:0000313" key="6">
    <source>
        <dbReference type="Proteomes" id="UP000005868"/>
    </source>
</evidence>
<dbReference type="NCBIfam" id="TIGR01730">
    <property type="entry name" value="RND_mfp"/>
    <property type="match status" value="1"/>
</dbReference>
<dbReference type="PANTHER" id="PTHR30469">
    <property type="entry name" value="MULTIDRUG RESISTANCE PROTEIN MDTA"/>
    <property type="match status" value="1"/>
</dbReference>
<feature type="domain" description="CzcB-like C-terminal circularly permuted SH3-like" evidence="4">
    <location>
        <begin position="279"/>
        <end position="335"/>
    </location>
</feature>
<dbReference type="Proteomes" id="UP000005868">
    <property type="component" value="Chromosome"/>
</dbReference>
<accession>G7V7K9</accession>
<dbReference type="OrthoDB" id="2604at2"/>
<keyword evidence="6" id="KW-1185">Reference proteome</keyword>
<dbReference type="Gene3D" id="1.10.287.470">
    <property type="entry name" value="Helix hairpin bin"/>
    <property type="match status" value="1"/>
</dbReference>
<dbReference type="GO" id="GO:0015562">
    <property type="term" value="F:efflux transmembrane transporter activity"/>
    <property type="evidence" value="ECO:0007669"/>
    <property type="project" value="TreeGrafter"/>
</dbReference>
<dbReference type="GO" id="GO:1990281">
    <property type="term" value="C:efflux pump complex"/>
    <property type="evidence" value="ECO:0007669"/>
    <property type="project" value="TreeGrafter"/>
</dbReference>
<dbReference type="eggNOG" id="COG0845">
    <property type="taxonomic scope" value="Bacteria"/>
</dbReference>
<protein>
    <submittedName>
        <fullName evidence="5">Efflux transporter, RND family, MFP subunit</fullName>
    </submittedName>
</protein>
<reference evidence="6" key="1">
    <citation type="submission" date="2011-10" db="EMBL/GenBank/DDBJ databases">
        <title>The complete genome of chromosome of Thermovirga lienii DSM 17291.</title>
        <authorList>
            <consortium name="US DOE Joint Genome Institute (JGI-PGF)"/>
            <person name="Lucas S."/>
            <person name="Copeland A."/>
            <person name="Lapidus A."/>
            <person name="Glavina del Rio T."/>
            <person name="Dalin E."/>
            <person name="Tice H."/>
            <person name="Bruce D."/>
            <person name="Goodwin L."/>
            <person name="Pitluck S."/>
            <person name="Peters L."/>
            <person name="Mikhailova N."/>
            <person name="Saunders E."/>
            <person name="Kyrpides N."/>
            <person name="Mavromatis K."/>
            <person name="Ivanova N."/>
            <person name="Last F.I."/>
            <person name="Brettin T."/>
            <person name="Detter J.C."/>
            <person name="Han C."/>
            <person name="Larimer F."/>
            <person name="Land M."/>
            <person name="Hauser L."/>
            <person name="Markowitz V."/>
            <person name="Cheng J.-F."/>
            <person name="Hugenholtz P."/>
            <person name="Woyke T."/>
            <person name="Wu D."/>
            <person name="Spring S."/>
            <person name="Schroeder M."/>
            <person name="Brambilla E.-M."/>
            <person name="Klenk H.-P."/>
            <person name="Eisen J.A."/>
        </authorList>
    </citation>
    <scope>NUCLEOTIDE SEQUENCE [LARGE SCALE GENOMIC DNA]</scope>
    <source>
        <strain evidence="6">ATCC BAA-1197 / DSM 17291 / Cas60314</strain>
    </source>
</reference>
<gene>
    <name evidence="5" type="ordered locus">Tlie_0436</name>
</gene>